<sequence length="62" mass="7550">MHHFICIVCKDTINSPISKLVCTCWFVYSPYVQFITRFFYHFYFCFSKFGIFSVYYFSITVI</sequence>
<dbReference type="EMBL" id="AB037671">
    <property type="protein sequence ID" value="BAB47628.1"/>
    <property type="molecule type" value="Genomic_DNA"/>
</dbReference>
<evidence type="ECO:0000313" key="3">
    <source>
        <dbReference type="EMBL" id="BAB47628.1"/>
    </source>
</evidence>
<dbReference type="AlphaFoldDB" id="Q9LBY6"/>
<dbReference type="EMBL" id="AB033763">
    <property type="protein sequence ID" value="BAA94335.1"/>
    <property type="molecule type" value="Genomic_DNA"/>
</dbReference>
<evidence type="ECO:0000256" key="1">
    <source>
        <dbReference type="SAM" id="Phobius"/>
    </source>
</evidence>
<name>Q9LBY6_STAAU</name>
<protein>
    <submittedName>
        <fullName evidence="2">Uncharacterized protein</fullName>
    </submittedName>
</protein>
<accession>Q9LBY6</accession>
<keyword evidence="1" id="KW-0812">Transmembrane</keyword>
<keyword evidence="1" id="KW-1133">Transmembrane helix</keyword>
<feature type="transmembrane region" description="Helical" evidence="1">
    <location>
        <begin position="38"/>
        <end position="57"/>
    </location>
</feature>
<reference evidence="2" key="2">
    <citation type="journal article" date="2003" name="Drug Resist. Updat.">
        <title>Insights on antibiotic resistance of Staphylococcus aureus from its whole genome: genomic island SCC.</title>
        <authorList>
            <person name="Ito T."/>
            <person name="Okuma K."/>
            <person name="Xue M.X."/>
            <person name="Yuzawa H."/>
            <person name="Hiramatsu K."/>
        </authorList>
    </citation>
    <scope>NUCLEOTIDE SEQUENCE</scope>
    <source>
        <strain evidence="3">85/2082</strain>
        <strain evidence="2">NCTC10442</strain>
    </source>
</reference>
<evidence type="ECO:0000313" key="2">
    <source>
        <dbReference type="EMBL" id="BAA94335.1"/>
    </source>
</evidence>
<proteinExistence type="predicted"/>
<keyword evidence="1" id="KW-0472">Membrane</keyword>
<reference evidence="2" key="1">
    <citation type="journal article" date="2001" name="Antimicrob. Agents Chemother.">
        <title>Structural Comparison of Three Types of Staphylococcal Cassette Chromosome mec Integrated in the Chromosome in Methicillin-Resistant Staphylococcus aureus.</title>
        <authorList>
            <person name="Ito T."/>
            <person name="Katayama Y."/>
            <person name="Asada K."/>
            <person name="Mori N."/>
            <person name="Tsutsumimoto K."/>
            <person name="Hiramatsu K."/>
        </authorList>
    </citation>
    <scope>NUCLEOTIDE SEQUENCE</scope>
    <source>
        <strain evidence="3">85/2082</strain>
        <strain evidence="2">NCTC10442</strain>
    </source>
</reference>
<organism evidence="2">
    <name type="scientific">Staphylococcus aureus</name>
    <dbReference type="NCBI Taxonomy" id="1280"/>
    <lineage>
        <taxon>Bacteria</taxon>
        <taxon>Bacillati</taxon>
        <taxon>Bacillota</taxon>
        <taxon>Bacilli</taxon>
        <taxon>Bacillales</taxon>
        <taxon>Staphylococcaceae</taxon>
        <taxon>Staphylococcus</taxon>
    </lineage>
</organism>